<dbReference type="PRINTS" id="PR00344">
    <property type="entry name" value="BCTRLSENSOR"/>
</dbReference>
<dbReference type="SMART" id="SM00448">
    <property type="entry name" value="REC"/>
    <property type="match status" value="1"/>
</dbReference>
<dbReference type="InterPro" id="IPR011006">
    <property type="entry name" value="CheY-like_superfamily"/>
</dbReference>
<dbReference type="SUPFAM" id="SSF63829">
    <property type="entry name" value="Calcium-dependent phosphotriesterase"/>
    <property type="match status" value="1"/>
</dbReference>
<evidence type="ECO:0000256" key="6">
    <source>
        <dbReference type="ARBA" id="ARBA00023015"/>
    </source>
</evidence>
<evidence type="ECO:0000313" key="13">
    <source>
        <dbReference type="EMBL" id="MCR6503505.1"/>
    </source>
</evidence>
<dbReference type="Gene3D" id="1.10.10.60">
    <property type="entry name" value="Homeodomain-like"/>
    <property type="match status" value="1"/>
</dbReference>
<evidence type="ECO:0000259" key="10">
    <source>
        <dbReference type="PROSITE" id="PS01124"/>
    </source>
</evidence>
<dbReference type="Gene3D" id="3.40.50.2300">
    <property type="match status" value="1"/>
</dbReference>
<dbReference type="Proteomes" id="UP001143192">
    <property type="component" value="Unassembled WGS sequence"/>
</dbReference>
<dbReference type="InterPro" id="IPR036097">
    <property type="entry name" value="HisK_dim/P_sf"/>
</dbReference>
<dbReference type="FunFam" id="3.30.565.10:FF:000006">
    <property type="entry name" value="Sensor histidine kinase WalK"/>
    <property type="match status" value="1"/>
</dbReference>
<keyword evidence="14" id="KW-1185">Reference proteome</keyword>
<dbReference type="InterPro" id="IPR011047">
    <property type="entry name" value="Quinoprotein_ADH-like_sf"/>
</dbReference>
<evidence type="ECO:0000259" key="12">
    <source>
        <dbReference type="PROSITE" id="PS50110"/>
    </source>
</evidence>
<feature type="signal peptide" evidence="9">
    <location>
        <begin position="1"/>
        <end position="26"/>
    </location>
</feature>
<evidence type="ECO:0000256" key="2">
    <source>
        <dbReference type="ARBA" id="ARBA00012438"/>
    </source>
</evidence>
<keyword evidence="6" id="KW-0805">Transcription regulation</keyword>
<dbReference type="RefSeq" id="WP_257930591.1">
    <property type="nucleotide sequence ID" value="NZ_JAMZED010000003.1"/>
</dbReference>
<proteinExistence type="predicted"/>
<evidence type="ECO:0000256" key="5">
    <source>
        <dbReference type="ARBA" id="ARBA00022777"/>
    </source>
</evidence>
<dbReference type="InterPro" id="IPR001789">
    <property type="entry name" value="Sig_transdc_resp-reg_receiver"/>
</dbReference>
<sequence>MYICTKQTLQTLVLLFFMLFSTTAYADKYVQRFSSLKFGTEEGLNSLRVFSIATDKSGAIWMGTLDGINRFNGRSMKSYQLGTNQKLSDASGSTTMLAISPNNSLYAYNNVGQIYKYNLLTDQFELWLDLAEHIYMGLILQHLLIDSQEQLWIGLSTGLYCCRFGEMPQLIDSENHVTYITELPQGIATGSTCGLRIYSKDRVLLHKLCPGTYVQSLLVPSGSDTLLIGTFNSGIKSVNLNSWQEQATGAVTLPHTPIRSMIEMTPSTILLGFDGDGVYTYNYLTGETEPLFTRANRMLTAMGVYSLCLDYEDNIWIGTYTGGAFLMMPEETTTTLLRHHKGEEPSLADDNVNAFCEQRNGELWIATDDGINIYNPQNNRCRQILAGNVVLSISIDSQDNIAAGTYGNGVFLLNSQGEILHHYLSDNSSLPSDYLSTVLFDKDGDLWIGTMENQLLQLECSTRQWKLHNVIKVRCIAQKDAHTIAVGTVDGLVLINKQTGTSTHLFKSTDNKGEDFNAFIQSIVFVDDEQVWLGTDGGGLYLYNLQTAEKKAFSTEQRLPSNRVSALLIDHSNMLWITTDHGLACLPPQPSMQIYNQNFEQVMSRFYNRSAATLLADGRIALGSTTGVLIFKPHISLTSYQSPSLQLTDFRIDNIDARESAGMRPELMQMLADSTIILSYRHNSFTMGFESVSFRYQEDIAYEYMLQGFDRNWNKLGNNEQLRYTNVSPGRYRLCIRSYSLNSGLILSSRTTCITICQPWWNTWWAWILYIMTLWGIIGAVIKSKQQQLVRHYMNEKIAFFVSIAHDIRTPLTLVKAPLDELRHDSTLHEDAVQSIGLAHSNLNKLLDILSQLLDFERIDHSSMKPQIEAVPLKQITDNLLTIFQPLCQQQQKTLQTSNIDCRLGVWADTKLLNRILTNLLSNALKYTPAGGKISIRAKAEADKVKIIVSDTGIGISPKEQKKLFTSFFRASNAISSGTPGIGLGLLQAKRLATLLKGDIKVSSVVNQGSEFTLILNKATITNSAASVATPAMERPVTIEAPILCDSDKDTLLIVEDNDELRLYMRRIFEPIYCVIDKSNAQEALEYMETQYPSLVLSDIMMPGMQGDEMCNRIKSNPATSGIPVILLTAKTFRTSIIEGLHKGADDYIAKPFDIDILKAKIQTQIENRKRLRQYYTQIALRHDLPTSKTIEEMPTIQSSMPNSADSAFVEKATQIVKENISNFEFDIDQLCRDMAMCRTLFHERLKALTGHTPQDFIRIIRLEQAAALLQQGIPVTDVSIQTGFVNSKYFSTLFKKYFGVQPSRYTGQRMNIG</sequence>
<dbReference type="InterPro" id="IPR013783">
    <property type="entry name" value="Ig-like_fold"/>
</dbReference>
<dbReference type="InterPro" id="IPR011123">
    <property type="entry name" value="Y_Y_Y"/>
</dbReference>
<keyword evidence="13" id="KW-0547">Nucleotide-binding</keyword>
<evidence type="ECO:0000313" key="14">
    <source>
        <dbReference type="Proteomes" id="UP001143192"/>
    </source>
</evidence>
<dbReference type="Gene3D" id="3.30.565.10">
    <property type="entry name" value="Histidine kinase-like ATPase, C-terminal domain"/>
    <property type="match status" value="1"/>
</dbReference>
<dbReference type="InterPro" id="IPR003594">
    <property type="entry name" value="HATPase_dom"/>
</dbReference>
<keyword evidence="9" id="KW-0732">Signal</keyword>
<dbReference type="InterPro" id="IPR009057">
    <property type="entry name" value="Homeodomain-like_sf"/>
</dbReference>
<keyword evidence="5" id="KW-0418">Kinase</keyword>
<evidence type="ECO:0000256" key="3">
    <source>
        <dbReference type="ARBA" id="ARBA00022553"/>
    </source>
</evidence>
<dbReference type="GO" id="GO:0003700">
    <property type="term" value="F:DNA-binding transcription factor activity"/>
    <property type="evidence" value="ECO:0007669"/>
    <property type="project" value="InterPro"/>
</dbReference>
<dbReference type="SUPFAM" id="SSF47384">
    <property type="entry name" value="Homodimeric domain of signal transducing histidine kinase"/>
    <property type="match status" value="1"/>
</dbReference>
<feature type="modified residue" description="4-aspartylphosphate" evidence="8">
    <location>
        <position position="1099"/>
    </location>
</feature>
<dbReference type="Pfam" id="PF00072">
    <property type="entry name" value="Response_reg"/>
    <property type="match status" value="1"/>
</dbReference>
<dbReference type="PROSITE" id="PS50109">
    <property type="entry name" value="HIS_KIN"/>
    <property type="match status" value="1"/>
</dbReference>
<dbReference type="InterPro" id="IPR015943">
    <property type="entry name" value="WD40/YVTN_repeat-like_dom_sf"/>
</dbReference>
<organism evidence="13 14">
    <name type="scientific">Bacteroides muris</name>
    <name type="common">ex Fokt et al. 2023</name>
    <dbReference type="NCBI Taxonomy" id="2937417"/>
    <lineage>
        <taxon>Bacteria</taxon>
        <taxon>Pseudomonadati</taxon>
        <taxon>Bacteroidota</taxon>
        <taxon>Bacteroidia</taxon>
        <taxon>Bacteroidales</taxon>
        <taxon>Bacteroidaceae</taxon>
        <taxon>Bacteroides</taxon>
    </lineage>
</organism>
<dbReference type="PANTHER" id="PTHR43547">
    <property type="entry name" value="TWO-COMPONENT HISTIDINE KINASE"/>
    <property type="match status" value="1"/>
</dbReference>
<dbReference type="EC" id="2.7.13.3" evidence="2"/>
<dbReference type="PANTHER" id="PTHR43547:SF2">
    <property type="entry name" value="HYBRID SIGNAL TRANSDUCTION HISTIDINE KINASE C"/>
    <property type="match status" value="1"/>
</dbReference>
<keyword evidence="13" id="KW-0067">ATP-binding</keyword>
<feature type="domain" description="Histidine kinase" evidence="11">
    <location>
        <begin position="803"/>
        <end position="1020"/>
    </location>
</feature>
<name>A0A9X2SRV6_9BACE</name>
<dbReference type="InterPro" id="IPR005467">
    <property type="entry name" value="His_kinase_dom"/>
</dbReference>
<feature type="domain" description="HTH araC/xylS-type" evidence="10">
    <location>
        <begin position="1211"/>
        <end position="1309"/>
    </location>
</feature>
<dbReference type="SMART" id="SM00342">
    <property type="entry name" value="HTH_ARAC"/>
    <property type="match status" value="1"/>
</dbReference>
<dbReference type="PROSITE" id="PS50110">
    <property type="entry name" value="RESPONSE_REGULATORY"/>
    <property type="match status" value="1"/>
</dbReference>
<dbReference type="InterPro" id="IPR004358">
    <property type="entry name" value="Sig_transdc_His_kin-like_C"/>
</dbReference>
<accession>A0A9X2SRV6</accession>
<keyword evidence="7" id="KW-0804">Transcription</keyword>
<dbReference type="InterPro" id="IPR011110">
    <property type="entry name" value="Reg_prop"/>
</dbReference>
<evidence type="ECO:0000256" key="1">
    <source>
        <dbReference type="ARBA" id="ARBA00000085"/>
    </source>
</evidence>
<dbReference type="Gene3D" id="1.10.287.130">
    <property type="match status" value="1"/>
</dbReference>
<dbReference type="PROSITE" id="PS01124">
    <property type="entry name" value="HTH_ARAC_FAMILY_2"/>
    <property type="match status" value="1"/>
</dbReference>
<dbReference type="SMART" id="SM00388">
    <property type="entry name" value="HisKA"/>
    <property type="match status" value="1"/>
</dbReference>
<dbReference type="Pfam" id="PF07495">
    <property type="entry name" value="Y_Y_Y"/>
    <property type="match status" value="1"/>
</dbReference>
<dbReference type="InterPro" id="IPR003661">
    <property type="entry name" value="HisK_dim/P_dom"/>
</dbReference>
<evidence type="ECO:0000259" key="11">
    <source>
        <dbReference type="PROSITE" id="PS50109"/>
    </source>
</evidence>
<comment type="catalytic activity">
    <reaction evidence="1">
        <text>ATP + protein L-histidine = ADP + protein N-phospho-L-histidine.</text>
        <dbReference type="EC" id="2.7.13.3"/>
    </reaction>
</comment>
<gene>
    <name evidence="13" type="ORF">M1B79_02145</name>
</gene>
<dbReference type="SUPFAM" id="SSF52172">
    <property type="entry name" value="CheY-like"/>
    <property type="match status" value="1"/>
</dbReference>
<dbReference type="InterPro" id="IPR018060">
    <property type="entry name" value="HTH_AraC"/>
</dbReference>
<dbReference type="Pfam" id="PF12833">
    <property type="entry name" value="HTH_18"/>
    <property type="match status" value="1"/>
</dbReference>
<evidence type="ECO:0000256" key="4">
    <source>
        <dbReference type="ARBA" id="ARBA00022679"/>
    </source>
</evidence>
<dbReference type="Gene3D" id="2.60.40.10">
    <property type="entry name" value="Immunoglobulins"/>
    <property type="match status" value="1"/>
</dbReference>
<dbReference type="SMART" id="SM00387">
    <property type="entry name" value="HATPase_c"/>
    <property type="match status" value="1"/>
</dbReference>
<feature type="chain" id="PRO_5040720642" description="histidine kinase" evidence="9">
    <location>
        <begin position="27"/>
        <end position="1314"/>
    </location>
</feature>
<reference evidence="13" key="2">
    <citation type="submission" date="2022-04" db="EMBL/GenBank/DDBJ databases">
        <authorList>
            <person name="Fokt H."/>
            <person name="Baines J."/>
        </authorList>
    </citation>
    <scope>NUCLEOTIDE SEQUENCE</scope>
    <source>
        <strain evidence="13">KH365_2</strain>
    </source>
</reference>
<dbReference type="GO" id="GO:0043565">
    <property type="term" value="F:sequence-specific DNA binding"/>
    <property type="evidence" value="ECO:0007669"/>
    <property type="project" value="InterPro"/>
</dbReference>
<reference evidence="13" key="1">
    <citation type="journal article" date="2022" name="Arch. Microbiol.">
        <title>Bacteroides muris sp. nov. isolated from the cecum of wild-derived house mice.</title>
        <authorList>
            <person name="Fokt H."/>
            <person name="Unni R."/>
            <person name="Repnik U."/>
            <person name="Schmitz R.A."/>
            <person name="Bramkamp M."/>
            <person name="Baines J.F."/>
            <person name="Unterweger D."/>
        </authorList>
    </citation>
    <scope>NUCLEOTIDE SEQUENCE</scope>
    <source>
        <strain evidence="13">KH365_2</strain>
    </source>
</reference>
<dbReference type="Pfam" id="PF02518">
    <property type="entry name" value="HATPase_c"/>
    <property type="match status" value="1"/>
</dbReference>
<keyword evidence="3 8" id="KW-0597">Phosphoprotein</keyword>
<dbReference type="InterPro" id="IPR036890">
    <property type="entry name" value="HATPase_C_sf"/>
</dbReference>
<dbReference type="GO" id="GO:0005524">
    <property type="term" value="F:ATP binding"/>
    <property type="evidence" value="ECO:0007669"/>
    <property type="project" value="UniProtKB-KW"/>
</dbReference>
<protein>
    <recommendedName>
        <fullName evidence="2">histidine kinase</fullName>
        <ecNumber evidence="2">2.7.13.3</ecNumber>
    </recommendedName>
</protein>
<dbReference type="Pfam" id="PF00512">
    <property type="entry name" value="HisKA"/>
    <property type="match status" value="1"/>
</dbReference>
<dbReference type="GO" id="GO:0000155">
    <property type="term" value="F:phosphorelay sensor kinase activity"/>
    <property type="evidence" value="ECO:0007669"/>
    <property type="project" value="InterPro"/>
</dbReference>
<dbReference type="SUPFAM" id="SSF50998">
    <property type="entry name" value="Quinoprotein alcohol dehydrogenase-like"/>
    <property type="match status" value="2"/>
</dbReference>
<keyword evidence="4" id="KW-0808">Transferase</keyword>
<evidence type="ECO:0000256" key="9">
    <source>
        <dbReference type="SAM" id="SignalP"/>
    </source>
</evidence>
<dbReference type="Gene3D" id="2.130.10.10">
    <property type="entry name" value="YVTN repeat-like/Quinoprotein amine dehydrogenase"/>
    <property type="match status" value="3"/>
</dbReference>
<feature type="domain" description="Response regulatory" evidence="12">
    <location>
        <begin position="1051"/>
        <end position="1166"/>
    </location>
</feature>
<dbReference type="EMBL" id="JAMZED010000003">
    <property type="protein sequence ID" value="MCR6503505.1"/>
    <property type="molecule type" value="Genomic_DNA"/>
</dbReference>
<dbReference type="Pfam" id="PF07494">
    <property type="entry name" value="Reg_prop"/>
    <property type="match status" value="3"/>
</dbReference>
<dbReference type="SUPFAM" id="SSF55874">
    <property type="entry name" value="ATPase domain of HSP90 chaperone/DNA topoisomerase II/histidine kinase"/>
    <property type="match status" value="1"/>
</dbReference>
<evidence type="ECO:0000256" key="8">
    <source>
        <dbReference type="PROSITE-ProRule" id="PRU00169"/>
    </source>
</evidence>
<comment type="caution">
    <text evidence="13">The sequence shown here is derived from an EMBL/GenBank/DDBJ whole genome shotgun (WGS) entry which is preliminary data.</text>
</comment>
<dbReference type="CDD" id="cd00082">
    <property type="entry name" value="HisKA"/>
    <property type="match status" value="1"/>
</dbReference>
<dbReference type="SUPFAM" id="SSF46689">
    <property type="entry name" value="Homeodomain-like"/>
    <property type="match status" value="1"/>
</dbReference>
<evidence type="ECO:0000256" key="7">
    <source>
        <dbReference type="ARBA" id="ARBA00023163"/>
    </source>
</evidence>